<feature type="signal peptide" evidence="2">
    <location>
        <begin position="1"/>
        <end position="24"/>
    </location>
</feature>
<feature type="region of interest" description="Disordered" evidence="1">
    <location>
        <begin position="144"/>
        <end position="167"/>
    </location>
</feature>
<proteinExistence type="predicted"/>
<evidence type="ECO:0000313" key="4">
    <source>
        <dbReference type="Proteomes" id="UP000537825"/>
    </source>
</evidence>
<protein>
    <recommendedName>
        <fullName evidence="5">Lipoprotein</fullName>
    </recommendedName>
</protein>
<keyword evidence="4" id="KW-1185">Reference proteome</keyword>
<evidence type="ECO:0000256" key="2">
    <source>
        <dbReference type="SAM" id="SignalP"/>
    </source>
</evidence>
<gene>
    <name evidence="3" type="ORF">GTZ93_21165</name>
</gene>
<keyword evidence="2" id="KW-0732">Signal</keyword>
<evidence type="ECO:0008006" key="5">
    <source>
        <dbReference type="Google" id="ProtNLM"/>
    </source>
</evidence>
<sequence length="167" mass="17710">MRIAHPRTSAALLLAGLLALSGCSTDPGPEQLKQAEARYQELINKNLGAQDPAWAEVAAQFEAVPKDSKVRPEADKRLAALKAAQEKIPPRPLARPGATGKGASDVEAKRAACESLAKKMGEANTDATRSVLRKVLESCQAELVRLEAHDHPPGEELHAPGEGEGAR</sequence>
<dbReference type="Proteomes" id="UP000537825">
    <property type="component" value="Unassembled WGS sequence"/>
</dbReference>
<dbReference type="EMBL" id="JAAAPK010000005">
    <property type="protein sequence ID" value="NBC42316.1"/>
    <property type="molecule type" value="Genomic_DNA"/>
</dbReference>
<dbReference type="AlphaFoldDB" id="A0A7X5BQP6"/>
<feature type="chain" id="PRO_5031351716" description="Lipoprotein" evidence="2">
    <location>
        <begin position="25"/>
        <end position="167"/>
    </location>
</feature>
<evidence type="ECO:0000256" key="1">
    <source>
        <dbReference type="SAM" id="MobiDB-lite"/>
    </source>
</evidence>
<dbReference type="PROSITE" id="PS51257">
    <property type="entry name" value="PROKAR_LIPOPROTEIN"/>
    <property type="match status" value="1"/>
</dbReference>
<accession>A0A7X5BQP6</accession>
<organism evidence="3 4">
    <name type="scientific">Corallococcus exiguus</name>
    <dbReference type="NCBI Taxonomy" id="83462"/>
    <lineage>
        <taxon>Bacteria</taxon>
        <taxon>Pseudomonadati</taxon>
        <taxon>Myxococcota</taxon>
        <taxon>Myxococcia</taxon>
        <taxon>Myxococcales</taxon>
        <taxon>Cystobacterineae</taxon>
        <taxon>Myxococcaceae</taxon>
        <taxon>Corallococcus</taxon>
    </lineage>
</organism>
<evidence type="ECO:0000313" key="3">
    <source>
        <dbReference type="EMBL" id="NBC42316.1"/>
    </source>
</evidence>
<dbReference type="RefSeq" id="WP_139919554.1">
    <property type="nucleotide sequence ID" value="NZ_CBCSLE010000053.1"/>
</dbReference>
<comment type="caution">
    <text evidence="3">The sequence shown here is derived from an EMBL/GenBank/DDBJ whole genome shotgun (WGS) entry which is preliminary data.</text>
</comment>
<feature type="region of interest" description="Disordered" evidence="1">
    <location>
        <begin position="83"/>
        <end position="107"/>
    </location>
</feature>
<reference evidence="3 4" key="1">
    <citation type="submission" date="2020-01" db="EMBL/GenBank/DDBJ databases">
        <title>The draft genome sequence of Corallococcus exiguus DSM 14696.</title>
        <authorList>
            <person name="Zhang X."/>
            <person name="Zhu H."/>
        </authorList>
    </citation>
    <scope>NUCLEOTIDE SEQUENCE [LARGE SCALE GENOMIC DNA]</scope>
    <source>
        <strain evidence="3 4">DSM 14696</strain>
    </source>
</reference>
<name>A0A7X5BQP6_9BACT</name>